<dbReference type="SUPFAM" id="SSF54928">
    <property type="entry name" value="RNA-binding domain, RBD"/>
    <property type="match status" value="1"/>
</dbReference>
<feature type="compositionally biased region" description="Low complexity" evidence="1">
    <location>
        <begin position="704"/>
        <end position="720"/>
    </location>
</feature>
<dbReference type="InterPro" id="IPR036361">
    <property type="entry name" value="SAP_dom_sf"/>
</dbReference>
<protein>
    <submittedName>
        <fullName evidence="3">Apoptotic chromatin condensation inducer in the nucleus-like</fullName>
    </submittedName>
</protein>
<name>A0A8S0SLD9_OLEEU</name>
<evidence type="ECO:0000259" key="2">
    <source>
        <dbReference type="PROSITE" id="PS50800"/>
    </source>
</evidence>
<sequence>MRLKQGLGFVSPHLRREVWVRLLKFIRSTSCRIINLVRFLLKGNLVSYRMSSPYAVLDNRPIDQWKVTELKEELKRRKLTIKGLKEDLVKRLDEAIRNETESAQGNTDNGFGIASQPELQSKQATTEPCVSETEKHLKDTGNNFIEKLDSGMPEIEVDDGRGTPDKGKLEEELIHGSDSVRVESNQVATLETGVMVEMLESVTAFNVQPLNSNETKNGNEDSAAKIDDDDDSKSSEQDAKLNLSDSYSQVSLVGESGESMVPLGGSNAQNCEIPTETWKSEVQLENDDSKSLHMDAKVNSSDINYQVSEVNSDLRVQVISHSVSTESAPIIEKNELKVDVVADDVKFLEVKPEMVQLSSTNVALDGSESYPMDVEELRDDKVSVEDAGGSKAESVATLKKKNTAKLGSLEKFSLDQISVDDTMKEDILESKRMVYESNCEETRKKGEKTEIPAMKEEDILESKSTDSKSDFYEMRERGEKTELSVVKEEDHVDVDGDDKIAEPLVSNVGSKNETAPTFVKRKSIDGGAVGNTDVVKRQRRWNSEALKVPELQSGNVVGSIMPKDPFKPAFKRSFSRSDSTVSEETPKERVVPPSAKPYTAALRIDNFLRPFTLKAVQELLGKKGTITNFWMDHIKTHCYVSYSSVEEAVETRNAVYNLQWPPNGGRLLVAEFVDPQEVKTRVEAPPLSPATPGSAPPNFPPAQPTAQLPQPSPRQQFQRQHLPPPPLPPPPPLANLLPARERPQLEREPPQREQPLPLPARERLNLPPPPPIAEKVDPPIVTLDDLFRKTIATPRIYYLPLSDEQVAEKVEAQGKNVMQ</sequence>
<keyword evidence="4" id="KW-1185">Reference proteome</keyword>
<organism evidence="3 4">
    <name type="scientific">Olea europaea subsp. europaea</name>
    <dbReference type="NCBI Taxonomy" id="158383"/>
    <lineage>
        <taxon>Eukaryota</taxon>
        <taxon>Viridiplantae</taxon>
        <taxon>Streptophyta</taxon>
        <taxon>Embryophyta</taxon>
        <taxon>Tracheophyta</taxon>
        <taxon>Spermatophyta</taxon>
        <taxon>Magnoliopsida</taxon>
        <taxon>eudicotyledons</taxon>
        <taxon>Gunneridae</taxon>
        <taxon>Pentapetalae</taxon>
        <taxon>asterids</taxon>
        <taxon>lamiids</taxon>
        <taxon>Lamiales</taxon>
        <taxon>Oleaceae</taxon>
        <taxon>Oleeae</taxon>
        <taxon>Olea</taxon>
    </lineage>
</organism>
<dbReference type="InterPro" id="IPR003034">
    <property type="entry name" value="SAP_dom"/>
</dbReference>
<feature type="region of interest" description="Disordered" evidence="1">
    <location>
        <begin position="683"/>
        <end position="777"/>
    </location>
</feature>
<dbReference type="CDD" id="cd12432">
    <property type="entry name" value="RRM_ACINU"/>
    <property type="match status" value="1"/>
</dbReference>
<feature type="compositionally biased region" description="Pro residues" evidence="1">
    <location>
        <begin position="686"/>
        <end position="703"/>
    </location>
</feature>
<dbReference type="Gene3D" id="1.10.720.30">
    <property type="entry name" value="SAP domain"/>
    <property type="match status" value="1"/>
</dbReference>
<accession>A0A8S0SLD9</accession>
<dbReference type="PANTHER" id="PTHR47031:SF3">
    <property type="entry name" value="SAP DOMAIN-CONTAINING PROTEIN"/>
    <property type="match status" value="1"/>
</dbReference>
<dbReference type="InterPro" id="IPR032552">
    <property type="entry name" value="RSB_motif"/>
</dbReference>
<dbReference type="Gramene" id="OE9A078949T1">
    <property type="protein sequence ID" value="OE9A078949C1"/>
    <property type="gene ID" value="OE9A078949"/>
</dbReference>
<dbReference type="PANTHER" id="PTHR47031">
    <property type="entry name" value="SAP DNA-BINDING DOMAIN-CONTAINING PROTEIN"/>
    <property type="match status" value="1"/>
</dbReference>
<feature type="compositionally biased region" description="Basic and acidic residues" evidence="1">
    <location>
        <begin position="217"/>
        <end position="239"/>
    </location>
</feature>
<dbReference type="SMART" id="SM00513">
    <property type="entry name" value="SAP"/>
    <property type="match status" value="1"/>
</dbReference>
<dbReference type="Proteomes" id="UP000594638">
    <property type="component" value="Unassembled WGS sequence"/>
</dbReference>
<dbReference type="Pfam" id="PF02037">
    <property type="entry name" value="SAP"/>
    <property type="match status" value="1"/>
</dbReference>
<feature type="compositionally biased region" description="Pro residues" evidence="1">
    <location>
        <begin position="722"/>
        <end position="733"/>
    </location>
</feature>
<proteinExistence type="predicted"/>
<evidence type="ECO:0000313" key="4">
    <source>
        <dbReference type="Proteomes" id="UP000594638"/>
    </source>
</evidence>
<feature type="domain" description="SAP" evidence="2">
    <location>
        <begin position="62"/>
        <end position="96"/>
    </location>
</feature>
<feature type="region of interest" description="Disordered" evidence="1">
    <location>
        <begin position="210"/>
        <end position="246"/>
    </location>
</feature>
<feature type="region of interest" description="Disordered" evidence="1">
    <location>
        <begin position="99"/>
        <end position="129"/>
    </location>
</feature>
<dbReference type="Pfam" id="PF16294">
    <property type="entry name" value="RSB_motif"/>
    <property type="match status" value="1"/>
</dbReference>
<dbReference type="EMBL" id="CACTIH010005454">
    <property type="protein sequence ID" value="CAA2993743.1"/>
    <property type="molecule type" value="Genomic_DNA"/>
</dbReference>
<dbReference type="InterPro" id="IPR035979">
    <property type="entry name" value="RBD_domain_sf"/>
</dbReference>
<dbReference type="OrthoDB" id="5348404at2759"/>
<reference evidence="3 4" key="1">
    <citation type="submission" date="2019-12" db="EMBL/GenBank/DDBJ databases">
        <authorList>
            <person name="Alioto T."/>
            <person name="Alioto T."/>
            <person name="Gomez Garrido J."/>
        </authorList>
    </citation>
    <scope>NUCLEOTIDE SEQUENCE [LARGE SCALE GENOMIC DNA]</scope>
</reference>
<dbReference type="PROSITE" id="PS50800">
    <property type="entry name" value="SAP"/>
    <property type="match status" value="1"/>
</dbReference>
<dbReference type="GO" id="GO:0003676">
    <property type="term" value="F:nucleic acid binding"/>
    <property type="evidence" value="ECO:0007669"/>
    <property type="project" value="InterPro"/>
</dbReference>
<evidence type="ECO:0000313" key="3">
    <source>
        <dbReference type="EMBL" id="CAA2993743.1"/>
    </source>
</evidence>
<evidence type="ECO:0000256" key="1">
    <source>
        <dbReference type="SAM" id="MobiDB-lite"/>
    </source>
</evidence>
<gene>
    <name evidence="3" type="ORF">OLEA9_A078949</name>
</gene>
<dbReference type="AlphaFoldDB" id="A0A8S0SLD9"/>
<dbReference type="InterPro" id="IPR034257">
    <property type="entry name" value="Acinus_RRM"/>
</dbReference>
<feature type="compositionally biased region" description="Polar residues" evidence="1">
    <location>
        <begin position="117"/>
        <end position="128"/>
    </location>
</feature>
<dbReference type="SUPFAM" id="SSF68906">
    <property type="entry name" value="SAP domain"/>
    <property type="match status" value="1"/>
</dbReference>
<comment type="caution">
    <text evidence="3">The sequence shown here is derived from an EMBL/GenBank/DDBJ whole genome shotgun (WGS) entry which is preliminary data.</text>
</comment>
<feature type="compositionally biased region" description="Basic and acidic residues" evidence="1">
    <location>
        <begin position="739"/>
        <end position="751"/>
    </location>
</feature>